<evidence type="ECO:0000313" key="4">
    <source>
        <dbReference type="Proteomes" id="UP000242188"/>
    </source>
</evidence>
<evidence type="ECO:0000256" key="1">
    <source>
        <dbReference type="ARBA" id="ARBA00006865"/>
    </source>
</evidence>
<dbReference type="Pfam" id="PF00722">
    <property type="entry name" value="Glyco_hydro_16"/>
    <property type="match status" value="1"/>
</dbReference>
<accession>A0A210PPY5</accession>
<dbReference type="STRING" id="6573.A0A210PPY5"/>
<dbReference type="SUPFAM" id="SSF49899">
    <property type="entry name" value="Concanavalin A-like lectins/glucanases"/>
    <property type="match status" value="1"/>
</dbReference>
<dbReference type="PANTHER" id="PTHR10963:SF55">
    <property type="entry name" value="GLYCOSIDE HYDROLASE FAMILY 16 PROTEIN"/>
    <property type="match status" value="1"/>
</dbReference>
<dbReference type="AlphaFoldDB" id="A0A210PPY5"/>
<dbReference type="Gene3D" id="2.60.120.200">
    <property type="match status" value="1"/>
</dbReference>
<dbReference type="GO" id="GO:0005975">
    <property type="term" value="P:carbohydrate metabolic process"/>
    <property type="evidence" value="ECO:0007669"/>
    <property type="project" value="InterPro"/>
</dbReference>
<dbReference type="InterPro" id="IPR000757">
    <property type="entry name" value="Beta-glucanase-like"/>
</dbReference>
<dbReference type="InterPro" id="IPR013320">
    <property type="entry name" value="ConA-like_dom_sf"/>
</dbReference>
<sequence length="350" mass="39588">MISQIPCSESDHVFISFVAFRDDFNTWNASSYSIEVSAWGGGNNEFQAYTNDPSNIYVKGGNLYLRPTFTVDNPHFDEAKLYNGEMDLRSLWQTCTFSGFDGCHKTANGHGEILPPVLSGKITTNFAFTYGRVNVRAKIPKGDWIWPAIWLIPSDSHYGGWPRSGDIDIIESRGNTKAVINGVNQGVNQLVSKLNWGPDYRHNAADKTTEYARKSVGDWHGWHTYSMEWTPDHIITLVDNVEILRVNTPTTGFWNFGGFQGQDIWTAGGRNAPFDQPYRLILSVAVGGDFFEDGDYDTPRPWGHSSHPKRDFWEHRADWGDTWRGEDAAMIVDYIEMIPTSRTAANSKRE</sequence>
<dbReference type="PROSITE" id="PS51762">
    <property type="entry name" value="GH16_2"/>
    <property type="match status" value="1"/>
</dbReference>
<organism evidence="3 4">
    <name type="scientific">Mizuhopecten yessoensis</name>
    <name type="common">Japanese scallop</name>
    <name type="synonym">Patinopecten yessoensis</name>
    <dbReference type="NCBI Taxonomy" id="6573"/>
    <lineage>
        <taxon>Eukaryota</taxon>
        <taxon>Metazoa</taxon>
        <taxon>Spiralia</taxon>
        <taxon>Lophotrochozoa</taxon>
        <taxon>Mollusca</taxon>
        <taxon>Bivalvia</taxon>
        <taxon>Autobranchia</taxon>
        <taxon>Pteriomorphia</taxon>
        <taxon>Pectinida</taxon>
        <taxon>Pectinoidea</taxon>
        <taxon>Pectinidae</taxon>
        <taxon>Mizuhopecten</taxon>
    </lineage>
</organism>
<evidence type="ECO:0000259" key="2">
    <source>
        <dbReference type="PROSITE" id="PS51762"/>
    </source>
</evidence>
<protein>
    <submittedName>
        <fullName evidence="3">Beta-1,3-glucan-binding protein</fullName>
    </submittedName>
</protein>
<comment type="caution">
    <text evidence="3">The sequence shown here is derived from an EMBL/GenBank/DDBJ whole genome shotgun (WGS) entry which is preliminary data.</text>
</comment>
<dbReference type="Proteomes" id="UP000242188">
    <property type="component" value="Unassembled WGS sequence"/>
</dbReference>
<gene>
    <name evidence="3" type="ORF">KP79_PYT23336</name>
</gene>
<dbReference type="InterPro" id="IPR050546">
    <property type="entry name" value="Glycosyl_Hydrlase_16"/>
</dbReference>
<reference evidence="3 4" key="1">
    <citation type="journal article" date="2017" name="Nat. Ecol. Evol.">
        <title>Scallop genome provides insights into evolution of bilaterian karyotype and development.</title>
        <authorList>
            <person name="Wang S."/>
            <person name="Zhang J."/>
            <person name="Jiao W."/>
            <person name="Li J."/>
            <person name="Xun X."/>
            <person name="Sun Y."/>
            <person name="Guo X."/>
            <person name="Huan P."/>
            <person name="Dong B."/>
            <person name="Zhang L."/>
            <person name="Hu X."/>
            <person name="Sun X."/>
            <person name="Wang J."/>
            <person name="Zhao C."/>
            <person name="Wang Y."/>
            <person name="Wang D."/>
            <person name="Huang X."/>
            <person name="Wang R."/>
            <person name="Lv J."/>
            <person name="Li Y."/>
            <person name="Zhang Z."/>
            <person name="Liu B."/>
            <person name="Lu W."/>
            <person name="Hui Y."/>
            <person name="Liang J."/>
            <person name="Zhou Z."/>
            <person name="Hou R."/>
            <person name="Li X."/>
            <person name="Liu Y."/>
            <person name="Li H."/>
            <person name="Ning X."/>
            <person name="Lin Y."/>
            <person name="Zhao L."/>
            <person name="Xing Q."/>
            <person name="Dou J."/>
            <person name="Li Y."/>
            <person name="Mao J."/>
            <person name="Guo H."/>
            <person name="Dou H."/>
            <person name="Li T."/>
            <person name="Mu C."/>
            <person name="Jiang W."/>
            <person name="Fu Q."/>
            <person name="Fu X."/>
            <person name="Miao Y."/>
            <person name="Liu J."/>
            <person name="Yu Q."/>
            <person name="Li R."/>
            <person name="Liao H."/>
            <person name="Li X."/>
            <person name="Kong Y."/>
            <person name="Jiang Z."/>
            <person name="Chourrout D."/>
            <person name="Li R."/>
            <person name="Bao Z."/>
        </authorList>
    </citation>
    <scope>NUCLEOTIDE SEQUENCE [LARGE SCALE GENOMIC DNA]</scope>
    <source>
        <strain evidence="3 4">PY_sf001</strain>
    </source>
</reference>
<proteinExistence type="inferred from homology"/>
<comment type="similarity">
    <text evidence="1">Belongs to the glycosyl hydrolase 16 family.</text>
</comment>
<dbReference type="OrthoDB" id="4781at2759"/>
<dbReference type="PANTHER" id="PTHR10963">
    <property type="entry name" value="GLYCOSYL HYDROLASE-RELATED"/>
    <property type="match status" value="1"/>
</dbReference>
<name>A0A210PPY5_MIZYE</name>
<dbReference type="EMBL" id="NEDP02005563">
    <property type="protein sequence ID" value="OWF38543.1"/>
    <property type="molecule type" value="Genomic_DNA"/>
</dbReference>
<keyword evidence="4" id="KW-1185">Reference proteome</keyword>
<feature type="domain" description="GH16" evidence="2">
    <location>
        <begin position="25"/>
        <end position="343"/>
    </location>
</feature>
<evidence type="ECO:0000313" key="3">
    <source>
        <dbReference type="EMBL" id="OWF38543.1"/>
    </source>
</evidence>
<dbReference type="GO" id="GO:0004553">
    <property type="term" value="F:hydrolase activity, hydrolyzing O-glycosyl compounds"/>
    <property type="evidence" value="ECO:0007669"/>
    <property type="project" value="InterPro"/>
</dbReference>